<dbReference type="PANTHER" id="PTHR30469:SF15">
    <property type="entry name" value="HLYD FAMILY OF SECRETION PROTEINS"/>
    <property type="match status" value="1"/>
</dbReference>
<comment type="caution">
    <text evidence="3">The sequence shown here is derived from an EMBL/GenBank/DDBJ whole genome shotgun (WGS) entry which is preliminary data.</text>
</comment>
<feature type="chain" id="PRO_5046157068" evidence="2">
    <location>
        <begin position="23"/>
        <end position="248"/>
    </location>
</feature>
<sequence>MKPIQPLIAAISLLLVAPLSWAETSPEESAGFGEISCLVEPGRQAILSTQIPGVIDELLVRAGDEVEAGQALFRQVQDIERASVTLEGARAEYAGRRLQRNQRLIEQGMLSDSERDELDTELRLARMQVGLANAQLSQRSNAAPFDGLVASLEAEEGEYIDATPVLELVQLDPLRIEAVLPLPAYGRLEIGDRIDVNLHAPVDETTTAEVERIDGVIDPSSGTFGVGLLLANPDGEIPAGINCSLLGG</sequence>
<dbReference type="InterPro" id="IPR006143">
    <property type="entry name" value="RND_pump_MFP"/>
</dbReference>
<dbReference type="Gene3D" id="1.10.287.470">
    <property type="entry name" value="Helix hairpin bin"/>
    <property type="match status" value="1"/>
</dbReference>
<dbReference type="EMBL" id="JARWAM010000017">
    <property type="protein sequence ID" value="MDR5907399.1"/>
    <property type="molecule type" value="Genomic_DNA"/>
</dbReference>
<gene>
    <name evidence="3" type="ORF">QC821_19135</name>
</gene>
<comment type="similarity">
    <text evidence="1">Belongs to the membrane fusion protein (MFP) (TC 8.A.1) family.</text>
</comment>
<dbReference type="SUPFAM" id="SSF111369">
    <property type="entry name" value="HlyD-like secretion proteins"/>
    <property type="match status" value="1"/>
</dbReference>
<dbReference type="Proteomes" id="UP001251374">
    <property type="component" value="Unassembled WGS sequence"/>
</dbReference>
<evidence type="ECO:0000256" key="2">
    <source>
        <dbReference type="SAM" id="SignalP"/>
    </source>
</evidence>
<name>A0ABU1HKR8_9GAMM</name>
<reference evidence="3 4" key="1">
    <citation type="submission" date="2023-04" db="EMBL/GenBank/DDBJ databases">
        <title>A long-awaited taxogenomic arrangement of the family Halomonadaceae.</title>
        <authorList>
            <person name="De La Haba R."/>
            <person name="Chuvochina M."/>
            <person name="Wittouck S."/>
            <person name="Arahal D.R."/>
            <person name="Sanchez-Porro C."/>
            <person name="Hugenholtz P."/>
            <person name="Ventosa A."/>
        </authorList>
    </citation>
    <scope>NUCLEOTIDE SEQUENCE [LARGE SCALE GENOMIC DNA]</scope>
    <source>
        <strain evidence="3 4">DSM 26770</strain>
    </source>
</reference>
<proteinExistence type="inferred from homology"/>
<evidence type="ECO:0000256" key="1">
    <source>
        <dbReference type="ARBA" id="ARBA00009477"/>
    </source>
</evidence>
<dbReference type="NCBIfam" id="TIGR01730">
    <property type="entry name" value="RND_mfp"/>
    <property type="match status" value="1"/>
</dbReference>
<organism evidence="3 4">
    <name type="scientific">Franzmannia qiaohouensis</name>
    <dbReference type="NCBI Taxonomy" id="1329370"/>
    <lineage>
        <taxon>Bacteria</taxon>
        <taxon>Pseudomonadati</taxon>
        <taxon>Pseudomonadota</taxon>
        <taxon>Gammaproteobacteria</taxon>
        <taxon>Oceanospirillales</taxon>
        <taxon>Halomonadaceae</taxon>
        <taxon>Franzmannia</taxon>
    </lineage>
</organism>
<dbReference type="PANTHER" id="PTHR30469">
    <property type="entry name" value="MULTIDRUG RESISTANCE PROTEIN MDTA"/>
    <property type="match status" value="1"/>
</dbReference>
<accession>A0ABU1HKR8</accession>
<feature type="signal peptide" evidence="2">
    <location>
        <begin position="1"/>
        <end position="22"/>
    </location>
</feature>
<dbReference type="Gene3D" id="2.40.30.170">
    <property type="match status" value="1"/>
</dbReference>
<evidence type="ECO:0000313" key="3">
    <source>
        <dbReference type="EMBL" id="MDR5907399.1"/>
    </source>
</evidence>
<protein>
    <submittedName>
        <fullName evidence="3">Efflux RND transporter periplasmic adaptor subunit</fullName>
    </submittedName>
</protein>
<keyword evidence="2" id="KW-0732">Signal</keyword>
<dbReference type="Gene3D" id="2.40.50.100">
    <property type="match status" value="1"/>
</dbReference>
<evidence type="ECO:0000313" key="4">
    <source>
        <dbReference type="Proteomes" id="UP001251374"/>
    </source>
</evidence>
<keyword evidence="4" id="KW-1185">Reference proteome</keyword>
<dbReference type="RefSeq" id="WP_309724724.1">
    <property type="nucleotide sequence ID" value="NZ_JARWAM010000017.1"/>
</dbReference>